<dbReference type="InterPro" id="IPR003660">
    <property type="entry name" value="HAMP_dom"/>
</dbReference>
<feature type="domain" description="Methyl-accepting transducer" evidence="9">
    <location>
        <begin position="269"/>
        <end position="498"/>
    </location>
</feature>
<dbReference type="Gene3D" id="6.10.340.10">
    <property type="match status" value="1"/>
</dbReference>
<keyword evidence="6" id="KW-0807">Transducer</keyword>
<dbReference type="InterPro" id="IPR051310">
    <property type="entry name" value="MCP_chemotaxis"/>
</dbReference>
<evidence type="ECO:0000256" key="4">
    <source>
        <dbReference type="ARBA" id="ARBA00023136"/>
    </source>
</evidence>
<feature type="transmembrane region" description="Helical" evidence="8">
    <location>
        <begin position="189"/>
        <end position="210"/>
    </location>
</feature>
<dbReference type="EMBL" id="LYPA01000064">
    <property type="protein sequence ID" value="OBR65041.1"/>
    <property type="molecule type" value="Genomic_DNA"/>
</dbReference>
<gene>
    <name evidence="11" type="ORF">A7K91_05625</name>
</gene>
<dbReference type="CDD" id="cd06225">
    <property type="entry name" value="HAMP"/>
    <property type="match status" value="1"/>
</dbReference>
<evidence type="ECO:0000256" key="6">
    <source>
        <dbReference type="PROSITE-ProRule" id="PRU00284"/>
    </source>
</evidence>
<dbReference type="PRINTS" id="PR00260">
    <property type="entry name" value="CHEMTRNSDUCR"/>
</dbReference>
<keyword evidence="2" id="KW-1003">Cell membrane</keyword>
<dbReference type="PANTHER" id="PTHR43531">
    <property type="entry name" value="PROTEIN ICFG"/>
    <property type="match status" value="1"/>
</dbReference>
<dbReference type="SMART" id="SM00304">
    <property type="entry name" value="HAMP"/>
    <property type="match status" value="1"/>
</dbReference>
<evidence type="ECO:0000256" key="1">
    <source>
        <dbReference type="ARBA" id="ARBA00004236"/>
    </source>
</evidence>
<dbReference type="PROSITE" id="PS50885">
    <property type="entry name" value="HAMP"/>
    <property type="match status" value="1"/>
</dbReference>
<keyword evidence="3" id="KW-0145">Chemotaxis</keyword>
<evidence type="ECO:0000259" key="10">
    <source>
        <dbReference type="PROSITE" id="PS50885"/>
    </source>
</evidence>
<name>A0A1A5YHA6_9BACL</name>
<accession>A0A1A5YHA6</accession>
<evidence type="ECO:0000256" key="5">
    <source>
        <dbReference type="ARBA" id="ARBA00029447"/>
    </source>
</evidence>
<protein>
    <submittedName>
        <fullName evidence="11">Chemotaxis protein</fullName>
    </submittedName>
</protein>
<dbReference type="SMART" id="SM00283">
    <property type="entry name" value="MA"/>
    <property type="match status" value="1"/>
</dbReference>
<dbReference type="SUPFAM" id="SSF58104">
    <property type="entry name" value="Methyl-accepting chemotaxis protein (MCP) signaling domain"/>
    <property type="match status" value="1"/>
</dbReference>
<reference evidence="11 12" key="1">
    <citation type="submission" date="2016-05" db="EMBL/GenBank/DDBJ databases">
        <title>Paenibacillus oryzae. sp. nov., isolated from the rice root.</title>
        <authorList>
            <person name="Zhang J."/>
            <person name="Zhang X."/>
        </authorList>
    </citation>
    <scope>NUCLEOTIDE SEQUENCE [LARGE SCALE GENOMIC DNA]</scope>
    <source>
        <strain evidence="11 12">1DrF-4</strain>
    </source>
</reference>
<dbReference type="Pfam" id="PF00015">
    <property type="entry name" value="MCPsignal"/>
    <property type="match status" value="1"/>
</dbReference>
<dbReference type="GO" id="GO:0006935">
    <property type="term" value="P:chemotaxis"/>
    <property type="evidence" value="ECO:0007669"/>
    <property type="project" value="UniProtKB-KW"/>
</dbReference>
<dbReference type="InterPro" id="IPR004089">
    <property type="entry name" value="MCPsignal_dom"/>
</dbReference>
<dbReference type="AlphaFoldDB" id="A0A1A5YHA6"/>
<dbReference type="PROSITE" id="PS50111">
    <property type="entry name" value="CHEMOTAXIS_TRANSDUC_2"/>
    <property type="match status" value="1"/>
</dbReference>
<dbReference type="CDD" id="cd11386">
    <property type="entry name" value="MCP_signal"/>
    <property type="match status" value="1"/>
</dbReference>
<dbReference type="Pfam" id="PF00672">
    <property type="entry name" value="HAMP"/>
    <property type="match status" value="1"/>
</dbReference>
<comment type="similarity">
    <text evidence="5">Belongs to the methyl-accepting chemotaxis (MCP) protein family.</text>
</comment>
<keyword evidence="4 8" id="KW-0472">Membrane</keyword>
<dbReference type="FunFam" id="1.10.287.950:FF:000001">
    <property type="entry name" value="Methyl-accepting chemotaxis sensory transducer"/>
    <property type="match status" value="1"/>
</dbReference>
<sequence>MKWIYNMKISKKLTIAFILVALLAGIVGAIGVMNLKKIDTDYSNMYVDYGISIGDLGEAGIRFQNNRATVRRILMSDKTSDMQKLFSDIQQRDADIAKSLDSFESSIKADGTRDVFLSLKSNFEEYQTIRDDAINLAISGRIAEGIAELEKSQPISDAVSDLLNQLFEEKQSSGLRVSGDLSKQSNTTVLTMVAVVIFAIVVALALGIFISRIISNPITKLIKVADLIADGDLDVDIEINSKDEVGTLAAAFRKLSSNTNEALLSIQNASEQVASGAQQISETGMVLSQGAAEQASSVQQLTASLEEISNQTRINADTAVQANQLAEEARDNALQGNQQMQGMLTAMDEINTSSENISKIIKVIDEIAFQTNILALNAAVEAARAGQHGKGFAVVAEEVRNLAARSAGAAKETTDMIEGSIKKVKDGMHIAGETAAALDKIVTGITRAASLVGSITDASNEQAAGISQVNQGIIQVSQVVQTNSATSEESAAASEQLAGQAEVLKEQVSRFNLRKGSRISGYRDLEELNPDIVRMLENMSERNRGVSHDAHSANAGGRNAKGPGRILLSDNEFGKYG</sequence>
<evidence type="ECO:0000256" key="2">
    <source>
        <dbReference type="ARBA" id="ARBA00022475"/>
    </source>
</evidence>
<dbReference type="OrthoDB" id="358716at2"/>
<dbReference type="Gene3D" id="1.10.287.950">
    <property type="entry name" value="Methyl-accepting chemotaxis protein"/>
    <property type="match status" value="1"/>
</dbReference>
<feature type="domain" description="HAMP" evidence="10">
    <location>
        <begin position="212"/>
        <end position="264"/>
    </location>
</feature>
<dbReference type="GO" id="GO:0004888">
    <property type="term" value="F:transmembrane signaling receptor activity"/>
    <property type="evidence" value="ECO:0007669"/>
    <property type="project" value="InterPro"/>
</dbReference>
<evidence type="ECO:0000259" key="9">
    <source>
        <dbReference type="PROSITE" id="PS50111"/>
    </source>
</evidence>
<dbReference type="Pfam" id="PF12729">
    <property type="entry name" value="4HB_MCP_1"/>
    <property type="match status" value="1"/>
</dbReference>
<evidence type="ECO:0000256" key="7">
    <source>
        <dbReference type="SAM" id="MobiDB-lite"/>
    </source>
</evidence>
<dbReference type="GO" id="GO:0007165">
    <property type="term" value="P:signal transduction"/>
    <property type="evidence" value="ECO:0007669"/>
    <property type="project" value="UniProtKB-KW"/>
</dbReference>
<evidence type="ECO:0000256" key="8">
    <source>
        <dbReference type="SAM" id="Phobius"/>
    </source>
</evidence>
<comment type="caution">
    <text evidence="11">The sequence shown here is derived from an EMBL/GenBank/DDBJ whole genome shotgun (WGS) entry which is preliminary data.</text>
</comment>
<keyword evidence="12" id="KW-1185">Reference proteome</keyword>
<dbReference type="InterPro" id="IPR004090">
    <property type="entry name" value="Chemotax_Me-accpt_rcpt"/>
</dbReference>
<feature type="region of interest" description="Disordered" evidence="7">
    <location>
        <begin position="545"/>
        <end position="577"/>
    </location>
</feature>
<dbReference type="PANTHER" id="PTHR43531:SF11">
    <property type="entry name" value="METHYL-ACCEPTING CHEMOTAXIS PROTEIN 3"/>
    <property type="match status" value="1"/>
</dbReference>
<dbReference type="RefSeq" id="WP_068684329.1">
    <property type="nucleotide sequence ID" value="NZ_LYPA01000064.1"/>
</dbReference>
<proteinExistence type="inferred from homology"/>
<comment type="subcellular location">
    <subcellularLocation>
        <location evidence="1">Cell membrane</location>
    </subcellularLocation>
</comment>
<keyword evidence="8" id="KW-0812">Transmembrane</keyword>
<evidence type="ECO:0000313" key="12">
    <source>
        <dbReference type="Proteomes" id="UP000092024"/>
    </source>
</evidence>
<evidence type="ECO:0000313" key="11">
    <source>
        <dbReference type="EMBL" id="OBR65041.1"/>
    </source>
</evidence>
<dbReference type="GO" id="GO:0005886">
    <property type="term" value="C:plasma membrane"/>
    <property type="evidence" value="ECO:0007669"/>
    <property type="project" value="UniProtKB-SubCell"/>
</dbReference>
<dbReference type="STRING" id="1844972.A7K91_05625"/>
<dbReference type="Proteomes" id="UP000092024">
    <property type="component" value="Unassembled WGS sequence"/>
</dbReference>
<keyword evidence="8" id="KW-1133">Transmembrane helix</keyword>
<organism evidence="11 12">
    <name type="scientific">Paenibacillus oryzae</name>
    <dbReference type="NCBI Taxonomy" id="1844972"/>
    <lineage>
        <taxon>Bacteria</taxon>
        <taxon>Bacillati</taxon>
        <taxon>Bacillota</taxon>
        <taxon>Bacilli</taxon>
        <taxon>Bacillales</taxon>
        <taxon>Paenibacillaceae</taxon>
        <taxon>Paenibacillus</taxon>
    </lineage>
</organism>
<evidence type="ECO:0000256" key="3">
    <source>
        <dbReference type="ARBA" id="ARBA00022500"/>
    </source>
</evidence>
<dbReference type="InterPro" id="IPR024478">
    <property type="entry name" value="HlyB_4HB_MCP"/>
</dbReference>